<dbReference type="AlphaFoldDB" id="A0A8S1IXL7"/>
<protein>
    <submittedName>
        <fullName evidence="2">Uncharacterized protein</fullName>
    </submittedName>
</protein>
<reference evidence="2" key="1">
    <citation type="submission" date="2020-12" db="EMBL/GenBank/DDBJ databases">
        <authorList>
            <person name="Iha C."/>
        </authorList>
    </citation>
    <scope>NUCLEOTIDE SEQUENCE</scope>
</reference>
<feature type="transmembrane region" description="Helical" evidence="1">
    <location>
        <begin position="6"/>
        <end position="24"/>
    </location>
</feature>
<keyword evidence="1" id="KW-1133">Transmembrane helix</keyword>
<keyword evidence="1" id="KW-0472">Membrane</keyword>
<evidence type="ECO:0000256" key="1">
    <source>
        <dbReference type="SAM" id="Phobius"/>
    </source>
</evidence>
<comment type="caution">
    <text evidence="2">The sequence shown here is derived from an EMBL/GenBank/DDBJ whole genome shotgun (WGS) entry which is preliminary data.</text>
</comment>
<keyword evidence="1" id="KW-0812">Transmembrane</keyword>
<dbReference type="PANTHER" id="PTHR35548:SF1">
    <property type="entry name" value="EXPRESSED PROTEIN"/>
    <property type="match status" value="1"/>
</dbReference>
<sequence length="122" mass="13408">MKQVWWAAGLAVPAAFVVKVLIGGGPRRKPLRQRTKEDQDGSELSFFCERVCTSDRLLRRMGGLSKDPTPGTCVTVCGVSDADACTDACQRAVCINMHQVPAWNEACVTRCTNECLRGRTYL</sequence>
<dbReference type="PANTHER" id="PTHR35548">
    <property type="entry name" value="EXPRESSED PROTEIN"/>
    <property type="match status" value="1"/>
</dbReference>
<dbReference type="Proteomes" id="UP000708148">
    <property type="component" value="Unassembled WGS sequence"/>
</dbReference>
<proteinExistence type="predicted"/>
<dbReference type="InterPro" id="IPR038934">
    <property type="entry name" value="At5g64816-like"/>
</dbReference>
<organism evidence="2 3">
    <name type="scientific">Ostreobium quekettii</name>
    <dbReference type="NCBI Taxonomy" id="121088"/>
    <lineage>
        <taxon>Eukaryota</taxon>
        <taxon>Viridiplantae</taxon>
        <taxon>Chlorophyta</taxon>
        <taxon>core chlorophytes</taxon>
        <taxon>Ulvophyceae</taxon>
        <taxon>TCBD clade</taxon>
        <taxon>Bryopsidales</taxon>
        <taxon>Ostreobineae</taxon>
        <taxon>Ostreobiaceae</taxon>
        <taxon>Ostreobium</taxon>
    </lineage>
</organism>
<gene>
    <name evidence="2" type="ORF">OSTQU699_LOCUS5198</name>
</gene>
<evidence type="ECO:0000313" key="3">
    <source>
        <dbReference type="Proteomes" id="UP000708148"/>
    </source>
</evidence>
<name>A0A8S1IXL7_9CHLO</name>
<accession>A0A8S1IXL7</accession>
<evidence type="ECO:0000313" key="2">
    <source>
        <dbReference type="EMBL" id="CAD7699839.1"/>
    </source>
</evidence>
<keyword evidence="3" id="KW-1185">Reference proteome</keyword>
<dbReference type="EMBL" id="CAJHUC010001120">
    <property type="protein sequence ID" value="CAD7699839.1"/>
    <property type="molecule type" value="Genomic_DNA"/>
</dbReference>
<dbReference type="OrthoDB" id="1875050at2759"/>